<dbReference type="AlphaFoldDB" id="A0A2S7U8B4"/>
<evidence type="ECO:0008006" key="3">
    <source>
        <dbReference type="Google" id="ProtNLM"/>
    </source>
</evidence>
<organism evidence="1 2">
    <name type="scientific">Nonlabens arenilitoris</name>
    <dbReference type="NCBI Taxonomy" id="1217969"/>
    <lineage>
        <taxon>Bacteria</taxon>
        <taxon>Pseudomonadati</taxon>
        <taxon>Bacteroidota</taxon>
        <taxon>Flavobacteriia</taxon>
        <taxon>Flavobacteriales</taxon>
        <taxon>Flavobacteriaceae</taxon>
        <taxon>Nonlabens</taxon>
    </lineage>
</organism>
<accession>A0A2S7U8B4</accession>
<keyword evidence="2" id="KW-1185">Reference proteome</keyword>
<sequence>MKKIKYISLALAFIAALSSCDETEPIIYNGGGDALITFSQSQYNLEIVIDDVGDLEVPVNASTLSSEDRTFNIEVVMDGTTALDGSYSVASSVTIPANQYQGTFTINGTDIAGVDTNPLDLVIGITDGDGYVTGSNSIVKVLQICPVDETFFTGDYQMLHLVFNGFGVPTFGSGKMVELERPAGNTRTFDAPYGPDLGTFSTVTWEFNLSCNEIVWSASQDALVGCAATAANIELSTADPAFGNGTYDPLNDATFTMNFVDDDVDDCGARTNVSILMTKI</sequence>
<gene>
    <name evidence="1" type="ORF">BST92_02290</name>
</gene>
<proteinExistence type="predicted"/>
<dbReference type="Proteomes" id="UP000239747">
    <property type="component" value="Unassembled WGS sequence"/>
</dbReference>
<evidence type="ECO:0000313" key="1">
    <source>
        <dbReference type="EMBL" id="PQJ30830.1"/>
    </source>
</evidence>
<comment type="caution">
    <text evidence="1">The sequence shown here is derived from an EMBL/GenBank/DDBJ whole genome shotgun (WGS) entry which is preliminary data.</text>
</comment>
<dbReference type="OrthoDB" id="1341662at2"/>
<dbReference type="RefSeq" id="WP_105069993.1">
    <property type="nucleotide sequence ID" value="NZ_MTPW01000001.1"/>
</dbReference>
<evidence type="ECO:0000313" key="2">
    <source>
        <dbReference type="Proteomes" id="UP000239747"/>
    </source>
</evidence>
<dbReference type="EMBL" id="MTPW01000001">
    <property type="protein sequence ID" value="PQJ30830.1"/>
    <property type="molecule type" value="Genomic_DNA"/>
</dbReference>
<protein>
    <recommendedName>
        <fullName evidence="3">DUF1735 domain-containing protein</fullName>
    </recommendedName>
</protein>
<dbReference type="PROSITE" id="PS51257">
    <property type="entry name" value="PROKAR_LIPOPROTEIN"/>
    <property type="match status" value="1"/>
</dbReference>
<name>A0A2S7U8B4_9FLAO</name>
<reference evidence="1 2" key="1">
    <citation type="submission" date="2017-01" db="EMBL/GenBank/DDBJ databases">
        <title>Trade-off between light-utilization and light-protection in marine flavobacteria.</title>
        <authorList>
            <person name="Kumagai Y."/>
            <person name="Yoshizawa S."/>
            <person name="Kogure K."/>
            <person name="Iwasaki W."/>
        </authorList>
    </citation>
    <scope>NUCLEOTIDE SEQUENCE [LARGE SCALE GENOMIC DNA]</scope>
    <source>
        <strain evidence="1 2">KCTC 32109</strain>
    </source>
</reference>